<dbReference type="CDD" id="cd00593">
    <property type="entry name" value="RIBOc"/>
    <property type="match status" value="1"/>
</dbReference>
<comment type="cofactor">
    <cofactor evidence="1">
        <name>Mn(2+)</name>
        <dbReference type="ChEBI" id="CHEBI:29035"/>
    </cofactor>
</comment>
<evidence type="ECO:0000256" key="1">
    <source>
        <dbReference type="ARBA" id="ARBA00001936"/>
    </source>
</evidence>
<dbReference type="InterPro" id="IPR000999">
    <property type="entry name" value="RNase_III_dom"/>
</dbReference>
<feature type="domain" description="RNase III" evidence="9">
    <location>
        <begin position="54"/>
        <end position="195"/>
    </location>
</feature>
<dbReference type="SUPFAM" id="SSF54768">
    <property type="entry name" value="dsRNA-binding domain-like"/>
    <property type="match status" value="1"/>
</dbReference>
<dbReference type="GO" id="GO:0005737">
    <property type="term" value="C:cytoplasm"/>
    <property type="evidence" value="ECO:0007669"/>
    <property type="project" value="TreeGrafter"/>
</dbReference>
<keyword evidence="6" id="KW-0378">Hydrolase</keyword>
<dbReference type="GO" id="GO:0003723">
    <property type="term" value="F:RNA binding"/>
    <property type="evidence" value="ECO:0007669"/>
    <property type="project" value="UniProtKB-KW"/>
</dbReference>
<dbReference type="FunFam" id="1.10.1520.10:FF:000004">
    <property type="entry name" value="Endoribonuclease dicer-like 1"/>
    <property type="match status" value="1"/>
</dbReference>
<keyword evidence="11" id="KW-1185">Reference proteome</keyword>
<dbReference type="EMBL" id="JAPFFK010000019">
    <property type="protein sequence ID" value="KAJ6686871.1"/>
    <property type="molecule type" value="Genomic_DNA"/>
</dbReference>
<evidence type="ECO:0000256" key="3">
    <source>
        <dbReference type="ARBA" id="ARBA00022722"/>
    </source>
</evidence>
<dbReference type="GO" id="GO:0004525">
    <property type="term" value="F:ribonuclease III activity"/>
    <property type="evidence" value="ECO:0007669"/>
    <property type="project" value="InterPro"/>
</dbReference>
<dbReference type="PANTHER" id="PTHR14950:SF54">
    <property type="entry name" value="RNASE II-LIKE 1"/>
    <property type="match status" value="1"/>
</dbReference>
<keyword evidence="4" id="KW-0479">Metal-binding</keyword>
<dbReference type="PROSITE" id="PS50142">
    <property type="entry name" value="RNASE_3_2"/>
    <property type="match status" value="1"/>
</dbReference>
<dbReference type="Pfam" id="PF00636">
    <property type="entry name" value="Ribonuclease_3"/>
    <property type="match status" value="1"/>
</dbReference>
<reference evidence="10" key="2">
    <citation type="journal article" date="2023" name="Int. J. Mol. Sci.">
        <title>De Novo Assembly and Annotation of 11 Diverse Shrub Willow (Salix) Genomes Reveals Novel Gene Organization in Sex-Linked Regions.</title>
        <authorList>
            <person name="Hyden B."/>
            <person name="Feng K."/>
            <person name="Yates T.B."/>
            <person name="Jawdy S."/>
            <person name="Cereghino C."/>
            <person name="Smart L.B."/>
            <person name="Muchero W."/>
        </authorList>
    </citation>
    <scope>NUCLEOTIDE SEQUENCE</scope>
    <source>
        <tissue evidence="10">Shoot tip</tissue>
    </source>
</reference>
<evidence type="ECO:0000256" key="6">
    <source>
        <dbReference type="ARBA" id="ARBA00022801"/>
    </source>
</evidence>
<dbReference type="GO" id="GO:0030422">
    <property type="term" value="P:siRNA processing"/>
    <property type="evidence" value="ECO:0007669"/>
    <property type="project" value="TreeGrafter"/>
</dbReference>
<dbReference type="AlphaFoldDB" id="A0A9Q0PF06"/>
<proteinExistence type="predicted"/>
<evidence type="ECO:0000259" key="9">
    <source>
        <dbReference type="PROSITE" id="PS50142"/>
    </source>
</evidence>
<dbReference type="Gene3D" id="1.10.1520.10">
    <property type="entry name" value="Ribonuclease III domain"/>
    <property type="match status" value="1"/>
</dbReference>
<keyword evidence="5" id="KW-0255">Endonuclease</keyword>
<evidence type="ECO:0000256" key="7">
    <source>
        <dbReference type="ARBA" id="ARBA00022842"/>
    </source>
</evidence>
<evidence type="ECO:0000256" key="8">
    <source>
        <dbReference type="ARBA" id="ARBA00022884"/>
    </source>
</evidence>
<dbReference type="PANTHER" id="PTHR14950">
    <property type="entry name" value="DICER-RELATED"/>
    <property type="match status" value="1"/>
</dbReference>
<organism evidence="10 11">
    <name type="scientific">Salix purpurea</name>
    <name type="common">Purple osier willow</name>
    <dbReference type="NCBI Taxonomy" id="77065"/>
    <lineage>
        <taxon>Eukaryota</taxon>
        <taxon>Viridiplantae</taxon>
        <taxon>Streptophyta</taxon>
        <taxon>Embryophyta</taxon>
        <taxon>Tracheophyta</taxon>
        <taxon>Spermatophyta</taxon>
        <taxon>Magnoliopsida</taxon>
        <taxon>eudicotyledons</taxon>
        <taxon>Gunneridae</taxon>
        <taxon>Pentapetalae</taxon>
        <taxon>rosids</taxon>
        <taxon>fabids</taxon>
        <taxon>Malpighiales</taxon>
        <taxon>Salicaceae</taxon>
        <taxon>Saliceae</taxon>
        <taxon>Salix</taxon>
    </lineage>
</organism>
<comment type="caution">
    <text evidence="10">The sequence shown here is derived from an EMBL/GenBank/DDBJ whole genome shotgun (WGS) entry which is preliminary data.</text>
</comment>
<reference evidence="10" key="1">
    <citation type="submission" date="2022-11" db="EMBL/GenBank/DDBJ databases">
        <authorList>
            <person name="Hyden B.L."/>
            <person name="Feng K."/>
            <person name="Yates T."/>
            <person name="Jawdy S."/>
            <person name="Smart L.B."/>
            <person name="Muchero W."/>
        </authorList>
    </citation>
    <scope>NUCLEOTIDE SEQUENCE</scope>
    <source>
        <tissue evidence="10">Shoot tip</tissue>
    </source>
</reference>
<evidence type="ECO:0000256" key="5">
    <source>
        <dbReference type="ARBA" id="ARBA00022759"/>
    </source>
</evidence>
<protein>
    <submittedName>
        <fullName evidence="10">RNASE II-LIKE 1</fullName>
    </submittedName>
</protein>
<evidence type="ECO:0000256" key="2">
    <source>
        <dbReference type="ARBA" id="ARBA00001946"/>
    </source>
</evidence>
<dbReference type="GO" id="GO:0046872">
    <property type="term" value="F:metal ion binding"/>
    <property type="evidence" value="ECO:0007669"/>
    <property type="project" value="UniProtKB-KW"/>
</dbReference>
<sequence length="300" mass="34495">MESQQIEAAAAAALEMMKVLDITSQSSKRTRESCDDRPEVVSGNDQTVDWLADLDKVEETLRYKFKNKKLLEEAFTHASFSDKCFSYERLEYVGDSVLNLVLTKEQFFMYPDLPPGALTRLRSANVNTEKLARVAVKHQLHRYLRHKKPLLEEQIREFSQAILEYPLHSNGLVDVPKALADIVEAAIGAVFIDCNFSIETVWKTFKDLLEPIITQETMRLHPVTELYEACQKRNLKLRFVDLWEEHMTFDVLIDDQFMGRGIYGPKKEIAHNRAANDALNNIEKVFGKKDSCSDEFDSIN</sequence>
<comment type="cofactor">
    <cofactor evidence="2">
        <name>Mg(2+)</name>
        <dbReference type="ChEBI" id="CHEBI:18420"/>
    </cofactor>
</comment>
<keyword evidence="8" id="KW-0694">RNA-binding</keyword>
<dbReference type="SMART" id="SM00535">
    <property type="entry name" value="RIBOc"/>
    <property type="match status" value="1"/>
</dbReference>
<name>A0A9Q0PF06_SALPP</name>
<evidence type="ECO:0000313" key="11">
    <source>
        <dbReference type="Proteomes" id="UP001151532"/>
    </source>
</evidence>
<evidence type="ECO:0000313" key="10">
    <source>
        <dbReference type="EMBL" id="KAJ6686871.1"/>
    </source>
</evidence>
<dbReference type="OrthoDB" id="416741at2759"/>
<evidence type="ECO:0000256" key="4">
    <source>
        <dbReference type="ARBA" id="ARBA00022723"/>
    </source>
</evidence>
<accession>A0A9Q0PF06</accession>
<dbReference type="GO" id="GO:0005634">
    <property type="term" value="C:nucleus"/>
    <property type="evidence" value="ECO:0007669"/>
    <property type="project" value="TreeGrafter"/>
</dbReference>
<dbReference type="Proteomes" id="UP001151532">
    <property type="component" value="Chromosome 2"/>
</dbReference>
<dbReference type="PROSITE" id="PS00517">
    <property type="entry name" value="RNASE_3_1"/>
    <property type="match status" value="1"/>
</dbReference>
<keyword evidence="7" id="KW-0460">Magnesium</keyword>
<dbReference type="SUPFAM" id="SSF69065">
    <property type="entry name" value="RNase III domain-like"/>
    <property type="match status" value="1"/>
</dbReference>
<dbReference type="InterPro" id="IPR036389">
    <property type="entry name" value="RNase_III_sf"/>
</dbReference>
<dbReference type="Gene3D" id="3.30.160.20">
    <property type="match status" value="1"/>
</dbReference>
<keyword evidence="3" id="KW-0540">Nuclease</keyword>
<gene>
    <name evidence="10" type="ORF">OIU79_016588</name>
</gene>